<dbReference type="Proteomes" id="UP000299102">
    <property type="component" value="Unassembled WGS sequence"/>
</dbReference>
<keyword evidence="1" id="KW-0808">Transferase</keyword>
<organism evidence="1 2">
    <name type="scientific">Eumeta variegata</name>
    <name type="common">Bagworm moth</name>
    <name type="synonym">Eumeta japonica</name>
    <dbReference type="NCBI Taxonomy" id="151549"/>
    <lineage>
        <taxon>Eukaryota</taxon>
        <taxon>Metazoa</taxon>
        <taxon>Ecdysozoa</taxon>
        <taxon>Arthropoda</taxon>
        <taxon>Hexapoda</taxon>
        <taxon>Insecta</taxon>
        <taxon>Pterygota</taxon>
        <taxon>Neoptera</taxon>
        <taxon>Endopterygota</taxon>
        <taxon>Lepidoptera</taxon>
        <taxon>Glossata</taxon>
        <taxon>Ditrysia</taxon>
        <taxon>Tineoidea</taxon>
        <taxon>Psychidae</taxon>
        <taxon>Oiketicinae</taxon>
        <taxon>Eumeta</taxon>
    </lineage>
</organism>
<keyword evidence="2" id="KW-1185">Reference proteome</keyword>
<dbReference type="PANTHER" id="PTHR46060:SF3">
    <property type="entry name" value="PROTEIN GVQW3"/>
    <property type="match status" value="1"/>
</dbReference>
<evidence type="ECO:0000313" key="2">
    <source>
        <dbReference type="Proteomes" id="UP000299102"/>
    </source>
</evidence>
<dbReference type="OrthoDB" id="10017160at2759"/>
<dbReference type="STRING" id="151549.A0A4C1V4V8"/>
<dbReference type="GO" id="GO:0008168">
    <property type="term" value="F:methyltransferase activity"/>
    <property type="evidence" value="ECO:0007669"/>
    <property type="project" value="UniProtKB-KW"/>
</dbReference>
<gene>
    <name evidence="1" type="primary">SETMAR</name>
    <name evidence="1" type="ORF">EVAR_30910_1</name>
</gene>
<reference evidence="1 2" key="1">
    <citation type="journal article" date="2019" name="Commun. Biol.">
        <title>The bagworm genome reveals a unique fibroin gene that provides high tensile strength.</title>
        <authorList>
            <person name="Kono N."/>
            <person name="Nakamura H."/>
            <person name="Ohtoshi R."/>
            <person name="Tomita M."/>
            <person name="Numata K."/>
            <person name="Arakawa K."/>
        </authorList>
    </citation>
    <scope>NUCLEOTIDE SEQUENCE [LARGE SCALE GENOMIC DNA]</scope>
</reference>
<proteinExistence type="predicted"/>
<dbReference type="InterPro" id="IPR036397">
    <property type="entry name" value="RNaseH_sf"/>
</dbReference>
<sequence>MVAKTVTAHRILLHHDNTSPYTGRQTTSSLGGVGILAHAPHSPDLAPCDLYSFLRIKEKLRGTWFTDAEEAVDPYEEAVDTSPKCEWAK</sequence>
<name>A0A4C1V4V8_EUMVA</name>
<dbReference type="PANTHER" id="PTHR46060">
    <property type="entry name" value="MARINER MOS1 TRANSPOSASE-LIKE PROTEIN"/>
    <property type="match status" value="1"/>
</dbReference>
<dbReference type="Gene3D" id="3.30.420.10">
    <property type="entry name" value="Ribonuclease H-like superfamily/Ribonuclease H"/>
    <property type="match status" value="1"/>
</dbReference>
<dbReference type="AlphaFoldDB" id="A0A4C1V4V8"/>
<dbReference type="EMBL" id="BGZK01000272">
    <property type="protein sequence ID" value="GBP33322.1"/>
    <property type="molecule type" value="Genomic_DNA"/>
</dbReference>
<dbReference type="InterPro" id="IPR052709">
    <property type="entry name" value="Transposase-MT_Hybrid"/>
</dbReference>
<comment type="caution">
    <text evidence="1">The sequence shown here is derived from an EMBL/GenBank/DDBJ whole genome shotgun (WGS) entry which is preliminary data.</text>
</comment>
<protein>
    <submittedName>
        <fullName evidence="1">Histone-lysine N-methyltransferase SETMAR</fullName>
    </submittedName>
</protein>
<dbReference type="GO" id="GO:0032259">
    <property type="term" value="P:methylation"/>
    <property type="evidence" value="ECO:0007669"/>
    <property type="project" value="UniProtKB-KW"/>
</dbReference>
<dbReference type="GO" id="GO:0003676">
    <property type="term" value="F:nucleic acid binding"/>
    <property type="evidence" value="ECO:0007669"/>
    <property type="project" value="InterPro"/>
</dbReference>
<accession>A0A4C1V4V8</accession>
<evidence type="ECO:0000313" key="1">
    <source>
        <dbReference type="EMBL" id="GBP33322.1"/>
    </source>
</evidence>
<keyword evidence="1" id="KW-0489">Methyltransferase</keyword>